<dbReference type="Gene3D" id="3.40.50.2000">
    <property type="entry name" value="Glycogen Phosphorylase B"/>
    <property type="match status" value="1"/>
</dbReference>
<protein>
    <submittedName>
        <fullName evidence="1">Glycosyltransferase involved in cell wall biosynthesis</fullName>
    </submittedName>
</protein>
<dbReference type="PANTHER" id="PTHR46401:SF9">
    <property type="entry name" value="MANNOSYLTRANSFERASE A"/>
    <property type="match status" value="1"/>
</dbReference>
<dbReference type="Proteomes" id="UP000247755">
    <property type="component" value="Unassembled WGS sequence"/>
</dbReference>
<name>A0A318HZ81_BURPY</name>
<evidence type="ECO:0000313" key="2">
    <source>
        <dbReference type="Proteomes" id="UP000247755"/>
    </source>
</evidence>
<comment type="caution">
    <text evidence="1">The sequence shown here is derived from an EMBL/GenBank/DDBJ whole genome shotgun (WGS) entry which is preliminary data.</text>
</comment>
<evidence type="ECO:0000313" key="1">
    <source>
        <dbReference type="EMBL" id="PXX23818.1"/>
    </source>
</evidence>
<dbReference type="EMBL" id="QJJY01000033">
    <property type="protein sequence ID" value="PXX23818.1"/>
    <property type="molecule type" value="Genomic_DNA"/>
</dbReference>
<dbReference type="AlphaFoldDB" id="A0A318HZ81"/>
<organism evidence="1 2">
    <name type="scientific">Burkholderia pyrrocinia</name>
    <name type="common">Pseudomonas pyrrocinia</name>
    <dbReference type="NCBI Taxonomy" id="60550"/>
    <lineage>
        <taxon>Bacteria</taxon>
        <taxon>Pseudomonadati</taxon>
        <taxon>Pseudomonadota</taxon>
        <taxon>Betaproteobacteria</taxon>
        <taxon>Burkholderiales</taxon>
        <taxon>Burkholderiaceae</taxon>
        <taxon>Burkholderia</taxon>
        <taxon>Burkholderia cepacia complex</taxon>
    </lineage>
</organism>
<dbReference type="PANTHER" id="PTHR46401">
    <property type="entry name" value="GLYCOSYLTRANSFERASE WBBK-RELATED"/>
    <property type="match status" value="1"/>
</dbReference>
<dbReference type="RefSeq" id="WP_072444784.1">
    <property type="nucleotide sequence ID" value="NZ_QJJY01000033.1"/>
</dbReference>
<dbReference type="SUPFAM" id="SSF53756">
    <property type="entry name" value="UDP-Glycosyltransferase/glycogen phosphorylase"/>
    <property type="match status" value="1"/>
</dbReference>
<dbReference type="GO" id="GO:0016757">
    <property type="term" value="F:glycosyltransferase activity"/>
    <property type="evidence" value="ECO:0007669"/>
    <property type="project" value="InterPro"/>
</dbReference>
<sequence>MTNATEWAGTAPCPLRLDVTRLVHRWVRDIRPTGVDRVGLAYVRRYGEQARAIVAIRGVPVTLTRGASYRLFRLLLGPNEGAGLKAPSLRALQRVLEGSSMRPDPLPWQGRETVLHTAHSGLEYSRYFRAASSAGTRTVVMVHDLIPITHPHYCRSASVRKHARRITTTLRFAAGIVTNSQATLRALTAFADENGLPMPPAAVARLGVDTEPLPVSSGRNIARPHFVMVGTIEPRKNHWFILHLWRELVARWGNAVPQLVIVGRQGWKCANELDMLKQCPELQEVVVYLPDCSDATMFAQLRSASALLFPSFVEGYGLPIAEALSMGVPVLASNLAVFREIAGDVPDYLDPLDGAGWLARIQAYAQPYSKDRERQMERMAGFRKPTWPEHFAALETFLERLA</sequence>
<gene>
    <name evidence="1" type="ORF">NA66_103334</name>
</gene>
<reference evidence="1 2" key="1">
    <citation type="submission" date="2018-05" db="EMBL/GenBank/DDBJ databases">
        <title>Comparative genomics of bacterial root endophytes of switchgrass collected from native prairies over two seasons.</title>
        <authorList>
            <person name="Tang Y."/>
        </authorList>
    </citation>
    <scope>NUCLEOTIDE SEQUENCE [LARGE SCALE GENOMIC DNA]</scope>
    <source>
        <strain evidence="1 2">NFIX32</strain>
    </source>
</reference>
<dbReference type="CDD" id="cd03809">
    <property type="entry name" value="GT4_MtfB-like"/>
    <property type="match status" value="1"/>
</dbReference>
<keyword evidence="1" id="KW-0808">Transferase</keyword>
<proteinExistence type="predicted"/>
<dbReference type="Pfam" id="PF13692">
    <property type="entry name" value="Glyco_trans_1_4"/>
    <property type="match status" value="1"/>
</dbReference>
<accession>A0A318HZ81</accession>